<keyword evidence="2" id="KW-0472">Membrane</keyword>
<accession>A0A8J2JQC3</accession>
<comment type="caution">
    <text evidence="3">The sequence shown here is derived from an EMBL/GenBank/DDBJ whole genome shotgun (WGS) entry which is preliminary data.</text>
</comment>
<feature type="compositionally biased region" description="Basic residues" evidence="1">
    <location>
        <begin position="43"/>
        <end position="54"/>
    </location>
</feature>
<sequence length="95" mass="10306">MVAVSPADYSWISFGLSVAIGGAAVFICVGAVVIARALHVRSHRMKQRESKKHQHQDDSDGKNTSGNMTNHEGQFELKDGISTDDKDPDIIPSNI</sequence>
<dbReference type="AlphaFoldDB" id="A0A8J2JQC3"/>
<evidence type="ECO:0000313" key="4">
    <source>
        <dbReference type="Proteomes" id="UP000708208"/>
    </source>
</evidence>
<name>A0A8J2JQC3_9HEXA</name>
<keyword evidence="4" id="KW-1185">Reference proteome</keyword>
<keyword evidence="2" id="KW-0812">Transmembrane</keyword>
<feature type="region of interest" description="Disordered" evidence="1">
    <location>
        <begin position="43"/>
        <end position="95"/>
    </location>
</feature>
<gene>
    <name evidence="3" type="ORF">AFUS01_LOCUS11234</name>
</gene>
<feature type="compositionally biased region" description="Basic and acidic residues" evidence="1">
    <location>
        <begin position="73"/>
        <end position="89"/>
    </location>
</feature>
<feature type="non-terminal residue" evidence="3">
    <location>
        <position position="1"/>
    </location>
</feature>
<dbReference type="Proteomes" id="UP000708208">
    <property type="component" value="Unassembled WGS sequence"/>
</dbReference>
<keyword evidence="2" id="KW-1133">Transmembrane helix</keyword>
<organism evidence="3 4">
    <name type="scientific">Allacma fusca</name>
    <dbReference type="NCBI Taxonomy" id="39272"/>
    <lineage>
        <taxon>Eukaryota</taxon>
        <taxon>Metazoa</taxon>
        <taxon>Ecdysozoa</taxon>
        <taxon>Arthropoda</taxon>
        <taxon>Hexapoda</taxon>
        <taxon>Collembola</taxon>
        <taxon>Symphypleona</taxon>
        <taxon>Sminthuridae</taxon>
        <taxon>Allacma</taxon>
    </lineage>
</organism>
<evidence type="ECO:0000256" key="1">
    <source>
        <dbReference type="SAM" id="MobiDB-lite"/>
    </source>
</evidence>
<dbReference type="EMBL" id="CAJVCH010085732">
    <property type="protein sequence ID" value="CAG7722060.1"/>
    <property type="molecule type" value="Genomic_DNA"/>
</dbReference>
<evidence type="ECO:0000256" key="2">
    <source>
        <dbReference type="SAM" id="Phobius"/>
    </source>
</evidence>
<protein>
    <submittedName>
        <fullName evidence="3">Uncharacterized protein</fullName>
    </submittedName>
</protein>
<feature type="compositionally biased region" description="Polar residues" evidence="1">
    <location>
        <begin position="62"/>
        <end position="72"/>
    </location>
</feature>
<proteinExistence type="predicted"/>
<evidence type="ECO:0000313" key="3">
    <source>
        <dbReference type="EMBL" id="CAG7722060.1"/>
    </source>
</evidence>
<reference evidence="3" key="1">
    <citation type="submission" date="2021-06" db="EMBL/GenBank/DDBJ databases">
        <authorList>
            <person name="Hodson N. C."/>
            <person name="Mongue J. A."/>
            <person name="Jaron S. K."/>
        </authorList>
    </citation>
    <scope>NUCLEOTIDE SEQUENCE</scope>
</reference>
<feature type="transmembrane region" description="Helical" evidence="2">
    <location>
        <begin position="12"/>
        <end position="38"/>
    </location>
</feature>
<feature type="non-terminal residue" evidence="3">
    <location>
        <position position="95"/>
    </location>
</feature>